<name>A0ABR1F046_9ASCO</name>
<keyword evidence="3" id="KW-0560">Oxidoreductase</keyword>
<dbReference type="Pfam" id="PF00248">
    <property type="entry name" value="Aldo_ket_red"/>
    <property type="match status" value="1"/>
</dbReference>
<evidence type="ECO:0000256" key="2">
    <source>
        <dbReference type="ARBA" id="ARBA00022857"/>
    </source>
</evidence>
<proteinExistence type="inferred from homology"/>
<dbReference type="InterPro" id="IPR036812">
    <property type="entry name" value="NAD(P)_OxRdtase_dom_sf"/>
</dbReference>
<dbReference type="RefSeq" id="XP_064766239.1">
    <property type="nucleotide sequence ID" value="XM_064913552.1"/>
</dbReference>
<dbReference type="PRINTS" id="PR00069">
    <property type="entry name" value="ALDKETRDTASE"/>
</dbReference>
<dbReference type="Proteomes" id="UP001498771">
    <property type="component" value="Unassembled WGS sequence"/>
</dbReference>
<protein>
    <submittedName>
        <fullName evidence="5">Aldo/keto reductase</fullName>
    </submittedName>
</protein>
<evidence type="ECO:0000313" key="6">
    <source>
        <dbReference type="Proteomes" id="UP001498771"/>
    </source>
</evidence>
<sequence>MTITTTTFKLNSGHEMPAVGLGTWQGKFGSDDSALLKSTIKFALTTGYRFIDTAAVYEVEAEVGQAINESEVPREDIFVVTKLWNTMHDKVEEAFLRSLDTLGLDYLDLYLMHWPMAMDAQRNPLDHPTPAETWLAMESLLKKYPTKLRSIGVSNFSPKTIKDLLAVATIVPAVNQVELHPMLPQFDLVDAFDKLGIRTMAYSPLGQFDSPLLTDPDLLALAAKYNVPIGTLILSWSVLRGVAVIPKSTNKERLVNNISLLPEIAPEDKKAIDELHKKKNMHRRLCQVGNGTRPTGNDIVFGWTYEQLGWETFSVE</sequence>
<dbReference type="SUPFAM" id="SSF51430">
    <property type="entry name" value="NAD(P)-linked oxidoreductase"/>
    <property type="match status" value="1"/>
</dbReference>
<dbReference type="PANTHER" id="PTHR43827:SF3">
    <property type="entry name" value="NADP-DEPENDENT OXIDOREDUCTASE DOMAIN-CONTAINING PROTEIN"/>
    <property type="match status" value="1"/>
</dbReference>
<dbReference type="PANTHER" id="PTHR43827">
    <property type="entry name" value="2,5-DIKETO-D-GLUCONIC ACID REDUCTASE"/>
    <property type="match status" value="1"/>
</dbReference>
<feature type="domain" description="NADP-dependent oxidoreductase" evidence="4">
    <location>
        <begin position="19"/>
        <end position="275"/>
    </location>
</feature>
<dbReference type="GeneID" id="90039064"/>
<dbReference type="PIRSF" id="PIRSF000097">
    <property type="entry name" value="AKR"/>
    <property type="match status" value="1"/>
</dbReference>
<keyword evidence="6" id="KW-1185">Reference proteome</keyword>
<evidence type="ECO:0000259" key="4">
    <source>
        <dbReference type="Pfam" id="PF00248"/>
    </source>
</evidence>
<organism evidence="5 6">
    <name type="scientific">Myxozyma melibiosi</name>
    <dbReference type="NCBI Taxonomy" id="54550"/>
    <lineage>
        <taxon>Eukaryota</taxon>
        <taxon>Fungi</taxon>
        <taxon>Dikarya</taxon>
        <taxon>Ascomycota</taxon>
        <taxon>Saccharomycotina</taxon>
        <taxon>Lipomycetes</taxon>
        <taxon>Lipomycetales</taxon>
        <taxon>Lipomycetaceae</taxon>
        <taxon>Myxozyma</taxon>
    </lineage>
</organism>
<evidence type="ECO:0000313" key="5">
    <source>
        <dbReference type="EMBL" id="KAK7203206.1"/>
    </source>
</evidence>
<reference evidence="5 6" key="1">
    <citation type="submission" date="2024-03" db="EMBL/GenBank/DDBJ databases">
        <title>Genome-scale model development and genomic sequencing of the oleaginous clade Lipomyces.</title>
        <authorList>
            <consortium name="Lawrence Berkeley National Laboratory"/>
            <person name="Czajka J.J."/>
            <person name="Han Y."/>
            <person name="Kim J."/>
            <person name="Mondo S.J."/>
            <person name="Hofstad B.A."/>
            <person name="Robles A."/>
            <person name="Haridas S."/>
            <person name="Riley R."/>
            <person name="LaButti K."/>
            <person name="Pangilinan J."/>
            <person name="Andreopoulos W."/>
            <person name="Lipzen A."/>
            <person name="Yan J."/>
            <person name="Wang M."/>
            <person name="Ng V."/>
            <person name="Grigoriev I.V."/>
            <person name="Spatafora J.W."/>
            <person name="Magnuson J.K."/>
            <person name="Baker S.E."/>
            <person name="Pomraning K.R."/>
        </authorList>
    </citation>
    <scope>NUCLEOTIDE SEQUENCE [LARGE SCALE GENOMIC DNA]</scope>
    <source>
        <strain evidence="5 6">Phaff 52-87</strain>
    </source>
</reference>
<gene>
    <name evidence="5" type="ORF">BZA70DRAFT_284116</name>
</gene>
<keyword evidence="2" id="KW-0521">NADP</keyword>
<evidence type="ECO:0000256" key="3">
    <source>
        <dbReference type="ARBA" id="ARBA00023002"/>
    </source>
</evidence>
<accession>A0ABR1F046</accession>
<dbReference type="CDD" id="cd19071">
    <property type="entry name" value="AKR_AKR1-5-like"/>
    <property type="match status" value="1"/>
</dbReference>
<comment type="similarity">
    <text evidence="1">Belongs to the aldo/keto reductase family.</text>
</comment>
<evidence type="ECO:0000256" key="1">
    <source>
        <dbReference type="ARBA" id="ARBA00007905"/>
    </source>
</evidence>
<dbReference type="Gene3D" id="3.20.20.100">
    <property type="entry name" value="NADP-dependent oxidoreductase domain"/>
    <property type="match status" value="1"/>
</dbReference>
<comment type="caution">
    <text evidence="5">The sequence shown here is derived from an EMBL/GenBank/DDBJ whole genome shotgun (WGS) entry which is preliminary data.</text>
</comment>
<dbReference type="InterPro" id="IPR023210">
    <property type="entry name" value="NADP_OxRdtase_dom"/>
</dbReference>
<dbReference type="InterPro" id="IPR020471">
    <property type="entry name" value="AKR"/>
</dbReference>
<dbReference type="EMBL" id="JBBJBU010000013">
    <property type="protein sequence ID" value="KAK7203206.1"/>
    <property type="molecule type" value="Genomic_DNA"/>
</dbReference>